<comment type="caution">
    <text evidence="1">The sequence shown here is derived from an EMBL/GenBank/DDBJ whole genome shotgun (WGS) entry which is preliminary data.</text>
</comment>
<evidence type="ECO:0000313" key="1">
    <source>
        <dbReference type="EMBL" id="OXM85324.1"/>
    </source>
</evidence>
<organism evidence="1 2">
    <name type="scientific">Paenibacillus rigui</name>
    <dbReference type="NCBI Taxonomy" id="554312"/>
    <lineage>
        <taxon>Bacteria</taxon>
        <taxon>Bacillati</taxon>
        <taxon>Bacillota</taxon>
        <taxon>Bacilli</taxon>
        <taxon>Bacillales</taxon>
        <taxon>Paenibacillaceae</taxon>
        <taxon>Paenibacillus</taxon>
    </lineage>
</organism>
<dbReference type="EMBL" id="NMQW01000023">
    <property type="protein sequence ID" value="OXM85324.1"/>
    <property type="molecule type" value="Genomic_DNA"/>
</dbReference>
<sequence>MIPVLIWNKMLPAYPNYNKGKLRGTSNMLKTKLGLALLVPVIALTALTACTKNSADDTGTRPAVLEGHSEHWKVKLEYKASGSTLKEFPTITYLGSEKLTDATVNVVRNNQEPEVIPIATASEMVAGSSVSLSSSAQIKNWKDTKQVEVEGNIGERHFKEYVYVENKSPAAAPAK</sequence>
<evidence type="ECO:0000313" key="2">
    <source>
        <dbReference type="Proteomes" id="UP000215509"/>
    </source>
</evidence>
<keyword evidence="2" id="KW-1185">Reference proteome</keyword>
<reference evidence="1 2" key="1">
    <citation type="submission" date="2017-07" db="EMBL/GenBank/DDBJ databases">
        <title>Genome sequencing and assembly of Paenibacillus rigui.</title>
        <authorList>
            <person name="Mayilraj S."/>
        </authorList>
    </citation>
    <scope>NUCLEOTIDE SEQUENCE [LARGE SCALE GENOMIC DNA]</scope>
    <source>
        <strain evidence="1 2">JCM 16352</strain>
    </source>
</reference>
<dbReference type="AlphaFoldDB" id="A0A229UPM8"/>
<name>A0A229UPM8_9BACL</name>
<proteinExistence type="predicted"/>
<accession>A0A229UPM8</accession>
<protein>
    <submittedName>
        <fullName evidence="1">Uncharacterized protein</fullName>
    </submittedName>
</protein>
<dbReference type="Proteomes" id="UP000215509">
    <property type="component" value="Unassembled WGS sequence"/>
</dbReference>
<gene>
    <name evidence="1" type="ORF">CF651_17210</name>
</gene>